<dbReference type="Proteomes" id="UP000814128">
    <property type="component" value="Unassembled WGS sequence"/>
</dbReference>
<name>A0ACB8QB43_9AGAM</name>
<evidence type="ECO:0000313" key="2">
    <source>
        <dbReference type="Proteomes" id="UP000814128"/>
    </source>
</evidence>
<comment type="caution">
    <text evidence="1">The sequence shown here is derived from an EMBL/GenBank/DDBJ whole genome shotgun (WGS) entry which is preliminary data.</text>
</comment>
<accession>A0ACB8QB43</accession>
<organism evidence="1 2">
    <name type="scientific">Vararia minispora EC-137</name>
    <dbReference type="NCBI Taxonomy" id="1314806"/>
    <lineage>
        <taxon>Eukaryota</taxon>
        <taxon>Fungi</taxon>
        <taxon>Dikarya</taxon>
        <taxon>Basidiomycota</taxon>
        <taxon>Agaricomycotina</taxon>
        <taxon>Agaricomycetes</taxon>
        <taxon>Russulales</taxon>
        <taxon>Lachnocladiaceae</taxon>
        <taxon>Vararia</taxon>
    </lineage>
</organism>
<protein>
    <submittedName>
        <fullName evidence="1">Monooxygenase</fullName>
    </submittedName>
</protein>
<evidence type="ECO:0000313" key="1">
    <source>
        <dbReference type="EMBL" id="KAI0028905.1"/>
    </source>
</evidence>
<gene>
    <name evidence="1" type="ORF">K488DRAFT_80447</name>
</gene>
<keyword evidence="1" id="KW-0560">Oxidoreductase</keyword>
<reference evidence="1" key="2">
    <citation type="journal article" date="2022" name="New Phytol.">
        <title>Evolutionary transition to the ectomycorrhizal habit in the genomes of a hyperdiverse lineage of mushroom-forming fungi.</title>
        <authorList>
            <person name="Looney B."/>
            <person name="Miyauchi S."/>
            <person name="Morin E."/>
            <person name="Drula E."/>
            <person name="Courty P.E."/>
            <person name="Kohler A."/>
            <person name="Kuo A."/>
            <person name="LaButti K."/>
            <person name="Pangilinan J."/>
            <person name="Lipzen A."/>
            <person name="Riley R."/>
            <person name="Andreopoulos W."/>
            <person name="He G."/>
            <person name="Johnson J."/>
            <person name="Nolan M."/>
            <person name="Tritt A."/>
            <person name="Barry K.W."/>
            <person name="Grigoriev I.V."/>
            <person name="Nagy L.G."/>
            <person name="Hibbett D."/>
            <person name="Henrissat B."/>
            <person name="Matheny P.B."/>
            <person name="Labbe J."/>
            <person name="Martin F.M."/>
        </authorList>
    </citation>
    <scope>NUCLEOTIDE SEQUENCE</scope>
    <source>
        <strain evidence="1">EC-137</strain>
    </source>
</reference>
<sequence>MGYARAVEPNSSGIHVLVVGCGFAGLACAIESVRKGHTVTVLEKDDPIRTQAVSVPQVISFNINAGRFFARWGIHDKAYPLCGHATELTLHNHLGEVIAVQSYPQQIGDAHAYNGPRSDIHRILSARARELGVTIRLGCAVESYFEDSTRGVAGVVLRSGEHLEADIVVGADGVRSRARKLVLGYDDKPLPSGYAIYRTWFDTREVGLEKDPRTAFLAREEDVLHCWLGVSFSPVFSVARGADALPAVSADISESWSFPGDRDAVLKIVDGWDPVCTALLARAPAFVDWKLVYRAPLPTWLSPGARLVLLGDAAHPFLPTSIQGASQAVEDGVALAVALQLGGKDDVPGAARTWEHTRYKRVRYAQILGETTRNKWHSATLADRGEKMKLPTPEWLLNFDVERHTYEVFADVRARIAREGYRPPQLPEDECRTS</sequence>
<proteinExistence type="predicted"/>
<reference evidence="1" key="1">
    <citation type="submission" date="2021-02" db="EMBL/GenBank/DDBJ databases">
        <authorList>
            <consortium name="DOE Joint Genome Institute"/>
            <person name="Ahrendt S."/>
            <person name="Looney B.P."/>
            <person name="Miyauchi S."/>
            <person name="Morin E."/>
            <person name="Drula E."/>
            <person name="Courty P.E."/>
            <person name="Chicoki N."/>
            <person name="Fauchery L."/>
            <person name="Kohler A."/>
            <person name="Kuo A."/>
            <person name="Labutti K."/>
            <person name="Pangilinan J."/>
            <person name="Lipzen A."/>
            <person name="Riley R."/>
            <person name="Andreopoulos W."/>
            <person name="He G."/>
            <person name="Johnson J."/>
            <person name="Barry K.W."/>
            <person name="Grigoriev I.V."/>
            <person name="Nagy L."/>
            <person name="Hibbett D."/>
            <person name="Henrissat B."/>
            <person name="Matheny P.B."/>
            <person name="Labbe J."/>
            <person name="Martin F."/>
        </authorList>
    </citation>
    <scope>NUCLEOTIDE SEQUENCE</scope>
    <source>
        <strain evidence="1">EC-137</strain>
    </source>
</reference>
<dbReference type="EMBL" id="MU273714">
    <property type="protein sequence ID" value="KAI0028905.1"/>
    <property type="molecule type" value="Genomic_DNA"/>
</dbReference>
<keyword evidence="2" id="KW-1185">Reference proteome</keyword>
<keyword evidence="1" id="KW-0503">Monooxygenase</keyword>